<sequence length="159" mass="18619">MQYARLTKEQLEELHQEFINFLATQSITADEWQEIKTNKPHVAEEEIDVFSDLVWENVLTKASYLEHMSPNQMHLFELREDKMALIAVKIDKEGIDITTKEGYQWLQQNLGDDNVVFMSASKNYGEKPNADKFKLIQQGAVITKGDLYQWFSRFVDIKE</sequence>
<dbReference type="OrthoDB" id="956723at2"/>
<organism evidence="1 2">
    <name type="scientific">Dokdonia pacifica</name>
    <dbReference type="NCBI Taxonomy" id="1627892"/>
    <lineage>
        <taxon>Bacteria</taxon>
        <taxon>Pseudomonadati</taxon>
        <taxon>Bacteroidota</taxon>
        <taxon>Flavobacteriia</taxon>
        <taxon>Flavobacteriales</taxon>
        <taxon>Flavobacteriaceae</taxon>
        <taxon>Dokdonia</taxon>
    </lineage>
</organism>
<reference evidence="1 2" key="1">
    <citation type="submission" date="2017-06" db="EMBL/GenBank/DDBJ databases">
        <authorList>
            <person name="Kim H.J."/>
            <person name="Triplett B.A."/>
        </authorList>
    </citation>
    <scope>NUCLEOTIDE SEQUENCE [LARGE SCALE GENOMIC DNA]</scope>
    <source>
        <strain evidence="1 2">DSM 25597</strain>
    </source>
</reference>
<keyword evidence="2" id="KW-1185">Reference proteome</keyword>
<proteinExistence type="predicted"/>
<evidence type="ECO:0000313" key="2">
    <source>
        <dbReference type="Proteomes" id="UP000198379"/>
    </source>
</evidence>
<dbReference type="EMBL" id="FZNY01000008">
    <property type="protein sequence ID" value="SNS22806.1"/>
    <property type="molecule type" value="Genomic_DNA"/>
</dbReference>
<evidence type="ECO:0000313" key="1">
    <source>
        <dbReference type="EMBL" id="SNS22806.1"/>
    </source>
</evidence>
<dbReference type="AlphaFoldDB" id="A0A239CRB8"/>
<evidence type="ECO:0008006" key="3">
    <source>
        <dbReference type="Google" id="ProtNLM"/>
    </source>
</evidence>
<dbReference type="Proteomes" id="UP000198379">
    <property type="component" value="Unassembled WGS sequence"/>
</dbReference>
<accession>A0A239CRB8</accession>
<name>A0A239CRB8_9FLAO</name>
<dbReference type="Pfam" id="PF20105">
    <property type="entry name" value="DUF6495"/>
    <property type="match status" value="1"/>
</dbReference>
<gene>
    <name evidence="1" type="ORF">SAMN06265376_108156</name>
</gene>
<dbReference type="RefSeq" id="WP_089373437.1">
    <property type="nucleotide sequence ID" value="NZ_BMEP01000009.1"/>
</dbReference>
<protein>
    <recommendedName>
        <fullName evidence="3">Histidyl-tRNA synthetase</fullName>
    </recommendedName>
</protein>
<dbReference type="InterPro" id="IPR045470">
    <property type="entry name" value="DUF6495"/>
</dbReference>